<dbReference type="GO" id="GO:0005739">
    <property type="term" value="C:mitochondrion"/>
    <property type="evidence" value="ECO:0007669"/>
    <property type="project" value="TreeGrafter"/>
</dbReference>
<dbReference type="InterPro" id="IPR024791">
    <property type="entry name" value="Cyt_c/ubiquinol_Oxase_su3"/>
</dbReference>
<dbReference type="CDD" id="cd01665">
    <property type="entry name" value="Cyt_c_Oxidase_III"/>
    <property type="match status" value="1"/>
</dbReference>
<protein>
    <recommendedName>
        <fullName evidence="3 8">Cytochrome c oxidase subunit 3</fullName>
    </recommendedName>
</protein>
<gene>
    <name evidence="11" type="primary">COX3</name>
</gene>
<keyword evidence="7 9" id="KW-0472">Membrane</keyword>
<feature type="transmembrane region" description="Helical" evidence="9">
    <location>
        <begin position="199"/>
        <end position="228"/>
    </location>
</feature>
<feature type="transmembrane region" description="Helical" evidence="9">
    <location>
        <begin position="88"/>
        <end position="115"/>
    </location>
</feature>
<keyword evidence="4 8" id="KW-0812">Transmembrane</keyword>
<proteinExistence type="inferred from homology"/>
<accession>Q06SB4</accession>
<evidence type="ECO:0000259" key="10">
    <source>
        <dbReference type="PROSITE" id="PS50253"/>
    </source>
</evidence>
<feature type="transmembrane region" description="Helical" evidence="9">
    <location>
        <begin position="249"/>
        <end position="271"/>
    </location>
</feature>
<feature type="transmembrane region" description="Helical" evidence="9">
    <location>
        <begin position="21"/>
        <end position="41"/>
    </location>
</feature>
<dbReference type="AlphaFoldDB" id="Q06SB4"/>
<dbReference type="GO" id="GO:0016020">
    <property type="term" value="C:membrane"/>
    <property type="evidence" value="ECO:0007669"/>
    <property type="project" value="UniProtKB-SubCell"/>
</dbReference>
<feature type="domain" description="Heme-copper oxidase subunit III family profile" evidence="10">
    <location>
        <begin position="10"/>
        <end position="270"/>
    </location>
</feature>
<evidence type="ECO:0000256" key="7">
    <source>
        <dbReference type="ARBA" id="ARBA00023136"/>
    </source>
</evidence>
<dbReference type="SUPFAM" id="SSF81452">
    <property type="entry name" value="Cytochrome c oxidase subunit III-like"/>
    <property type="match status" value="1"/>
</dbReference>
<dbReference type="EMBL" id="DQ632742">
    <property type="protein sequence ID" value="ABF60124.1"/>
    <property type="molecule type" value="Genomic_DNA"/>
</dbReference>
<feature type="transmembrane region" description="Helical" evidence="9">
    <location>
        <begin position="47"/>
        <end position="67"/>
    </location>
</feature>
<evidence type="ECO:0000256" key="4">
    <source>
        <dbReference type="ARBA" id="ARBA00022692"/>
    </source>
</evidence>
<evidence type="ECO:0000256" key="2">
    <source>
        <dbReference type="ARBA" id="ARBA00010581"/>
    </source>
</evidence>
<comment type="similarity">
    <text evidence="2 8">Belongs to the cytochrome c oxidase subunit 3 family.</text>
</comment>
<dbReference type="Gene3D" id="1.10.287.70">
    <property type="match status" value="1"/>
</dbReference>
<dbReference type="Pfam" id="PF00510">
    <property type="entry name" value="COX3"/>
    <property type="match status" value="1"/>
</dbReference>
<comment type="function">
    <text evidence="8">Component of the cytochrome c oxidase, the last enzyme in the mitochondrial electron transport chain which drives oxidative phosphorylation. The respiratory chain contains 3 multisubunit complexes succinate dehydrogenase (complex II, CII), ubiquinol-cytochrome c oxidoreductase (cytochrome b-c1 complex, complex III, CIII) and cytochrome c oxidase (complex IV, CIV), that cooperate to transfer electrons derived from NADH and succinate to molecular oxygen, creating an electrochemical gradient over the inner membrane that drives transmembrane transport and the ATP synthase. Cytochrome c oxidase is the component of the respiratory chain that catalyzes the reduction of oxygen to water. Electrons originating from reduced cytochrome c in the intermembrane space (IMS) are transferred via the dinuclear copper A center (CU(A)) of subunit 2 and heme A of subunit 1 to the active site in subunit 1, a binuclear center (BNC) formed by heme A3 and copper B (CU(B)). The BNC reduces molecular oxygen to 2 water molecules using 4 electrons from cytochrome c in the IMS and 4 protons from the mitochondrial matrix.</text>
</comment>
<geneLocation type="mitochondrion" evidence="11"/>
<dbReference type="InterPro" id="IPR033945">
    <property type="entry name" value="Cyt_c_oxase_su3_dom"/>
</dbReference>
<dbReference type="GO" id="GO:0004129">
    <property type="term" value="F:cytochrome-c oxidase activity"/>
    <property type="evidence" value="ECO:0007669"/>
    <property type="project" value="InterPro"/>
</dbReference>
<name>Q06SB4_9BIVA</name>
<evidence type="ECO:0000256" key="5">
    <source>
        <dbReference type="ARBA" id="ARBA00022967"/>
    </source>
</evidence>
<dbReference type="InterPro" id="IPR035973">
    <property type="entry name" value="Cyt_c_oxidase_su3-like_sf"/>
</dbReference>
<feature type="transmembrane region" description="Helical" evidence="9">
    <location>
        <begin position="168"/>
        <end position="187"/>
    </location>
</feature>
<dbReference type="PANTHER" id="PTHR11403:SF7">
    <property type="entry name" value="CYTOCHROME C OXIDASE SUBUNIT 3"/>
    <property type="match status" value="1"/>
</dbReference>
<dbReference type="PANTHER" id="PTHR11403">
    <property type="entry name" value="CYTOCHROME C OXIDASE SUBUNIT III"/>
    <property type="match status" value="1"/>
</dbReference>
<evidence type="ECO:0000256" key="3">
    <source>
        <dbReference type="ARBA" id="ARBA00015944"/>
    </source>
</evidence>
<reference evidence="11" key="1">
    <citation type="journal article" date="2006" name="Front. Zool.">
        <title>The complete sequences and gene organisation of the mitochondrial genomes of the heterodont bivalves Acanthocardia tuberculata and Hiatella arctica--and the first record for a putative Atpase subunit 8 gene in marine bivalves.</title>
        <authorList>
            <person name="Dreyer H."/>
            <person name="Steiner G."/>
        </authorList>
    </citation>
    <scope>NUCLEOTIDE SEQUENCE</scope>
</reference>
<keyword evidence="8 11" id="KW-0496">Mitochondrion</keyword>
<dbReference type="PROSITE" id="PS50253">
    <property type="entry name" value="COX3"/>
    <property type="match status" value="1"/>
</dbReference>
<evidence type="ECO:0000256" key="6">
    <source>
        <dbReference type="ARBA" id="ARBA00022989"/>
    </source>
</evidence>
<sequence length="275" mass="31496">MLLQVLFKLLASGFHVLGLSLWPFSTSISALGLVYTFLSWINEVDSVAFYVLLSSIVLMVASLTLWWSDVIKEGLYLGCHTSVVVRGFRLGMFFFLLSEGSFFFSFFGAFFFFKIGTNSEGMPWPPEGIFVVDYAGIPLLNTVLLVSSGVTVTVGLKAAKHYNRISTLWGLKYSIFLGVIFSCLQLEEYKECYFTMMDGVYGSLFFMMTGFHGLHVCIGTIFLTIMLFRCYFGHFEKPFNYFGLEAAVWYWHFVDIIWILLYLLVYCWGSLEYFN</sequence>
<evidence type="ECO:0000256" key="9">
    <source>
        <dbReference type="SAM" id="Phobius"/>
    </source>
</evidence>
<dbReference type="InterPro" id="IPR013833">
    <property type="entry name" value="Cyt_c_oxidase_su3_a-hlx"/>
</dbReference>
<evidence type="ECO:0000313" key="11">
    <source>
        <dbReference type="EMBL" id="ABF60124.1"/>
    </source>
</evidence>
<dbReference type="Gene3D" id="1.20.120.80">
    <property type="entry name" value="Cytochrome c oxidase, subunit III, four-helix bundle"/>
    <property type="match status" value="1"/>
</dbReference>
<dbReference type="InterPro" id="IPR000298">
    <property type="entry name" value="Cyt_c_oxidase-like_su3"/>
</dbReference>
<organism evidence="11">
    <name type="scientific">Hiatella arctica</name>
    <dbReference type="NCBI Taxonomy" id="120431"/>
    <lineage>
        <taxon>Eukaryota</taxon>
        <taxon>Metazoa</taxon>
        <taxon>Spiralia</taxon>
        <taxon>Lophotrochozoa</taxon>
        <taxon>Mollusca</taxon>
        <taxon>Bivalvia</taxon>
        <taxon>Autobranchia</taxon>
        <taxon>Heteroconchia</taxon>
        <taxon>Euheterodonta</taxon>
        <taxon>Imparidentia</taxon>
        <taxon>Adapedonta</taxon>
        <taxon>Hiatelloidea</taxon>
        <taxon>Hiatellidae</taxon>
        <taxon>Hiatella</taxon>
    </lineage>
</organism>
<dbReference type="GO" id="GO:0006123">
    <property type="term" value="P:mitochondrial electron transport, cytochrome c to oxygen"/>
    <property type="evidence" value="ECO:0007669"/>
    <property type="project" value="TreeGrafter"/>
</dbReference>
<evidence type="ECO:0000256" key="8">
    <source>
        <dbReference type="RuleBase" id="RU003375"/>
    </source>
</evidence>
<evidence type="ECO:0000256" key="1">
    <source>
        <dbReference type="ARBA" id="ARBA00004141"/>
    </source>
</evidence>
<feature type="transmembrane region" description="Helical" evidence="9">
    <location>
        <begin position="135"/>
        <end position="156"/>
    </location>
</feature>
<keyword evidence="6 9" id="KW-1133">Transmembrane helix</keyword>
<keyword evidence="5" id="KW-1278">Translocase</keyword>
<comment type="subcellular location">
    <subcellularLocation>
        <location evidence="1">Membrane</location>
        <topology evidence="1">Multi-pass membrane protein</topology>
    </subcellularLocation>
</comment>